<dbReference type="SFLD" id="SFLDG01020">
    <property type="entry name" value="Terpene_Cyclase_Like_2"/>
    <property type="match status" value="1"/>
</dbReference>
<name>A0A7M3UPY7_9MONI</name>
<reference evidence="4" key="1">
    <citation type="submission" date="2019-12" db="EMBL/GenBank/DDBJ databases">
        <authorList>
            <person name="Wang P."/>
        </authorList>
    </citation>
    <scope>NUCLEOTIDE SEQUENCE</scope>
</reference>
<dbReference type="SUPFAM" id="SSF48576">
    <property type="entry name" value="Terpenoid synthases"/>
    <property type="match status" value="1"/>
</dbReference>
<proteinExistence type="evidence at transcript level"/>
<dbReference type="GO" id="GO:0046872">
    <property type="term" value="F:metal ion binding"/>
    <property type="evidence" value="ECO:0007669"/>
    <property type="project" value="UniProtKB-KW"/>
</dbReference>
<evidence type="ECO:0000256" key="2">
    <source>
        <dbReference type="RuleBase" id="RU366034"/>
    </source>
</evidence>
<dbReference type="Gene3D" id="1.10.600.10">
    <property type="entry name" value="Farnesyl Diphosphate Synthase"/>
    <property type="match status" value="1"/>
</dbReference>
<dbReference type="PANTHER" id="PTHR35201:SF4">
    <property type="entry name" value="BETA-PINACENE SYNTHASE-RELATED"/>
    <property type="match status" value="1"/>
</dbReference>
<dbReference type="InterPro" id="IPR034686">
    <property type="entry name" value="Terpene_cyclase-like_2"/>
</dbReference>
<keyword evidence="2" id="KW-0479">Metal-binding</keyword>
<evidence type="ECO:0000313" key="4">
    <source>
        <dbReference type="EMBL" id="QOJ43465.1"/>
    </source>
</evidence>
<feature type="compositionally biased region" description="Low complexity" evidence="3">
    <location>
        <begin position="32"/>
        <end position="43"/>
    </location>
</feature>
<dbReference type="InterPro" id="IPR008949">
    <property type="entry name" value="Isoprenoid_synthase_dom_sf"/>
</dbReference>
<accession>A0A7M3UPY7</accession>
<dbReference type="GO" id="GO:0008299">
    <property type="term" value="P:isoprenoid biosynthetic process"/>
    <property type="evidence" value="ECO:0007669"/>
    <property type="project" value="UniProtKB-ARBA"/>
</dbReference>
<sequence length="432" mass="48045">MDTRSPFCNSALPCPASSASQSARYGLASGTSPSLSDPSPASPRVVKGNACTHDEPSAALNLLSTPFQTTRTSIGRLPTATDLASLKMPSLHCPFPALVHADYAAVKQPCDAWIEAVAKPPSASASAFLHDCLLPLFVCRIIPKSVSQKRLVHVIKAVAWLMIADDDDDHPDMLGSNGAITSQRADLVMAILRSEDQFDETSFDCSFLASIRPSFAIKSARMLKALAELWREIRQEMPASLRTRFISTMADYFEGLKVQAIFREKAIIPNVDSYMQIRRQASFTIPCFILMEYALGVEFDNATLYDPLIQELHNVVLDYISLCNDVVSCRIEIDNGDYFNLPSILYNSETSQWRFTTLQFVMDRISQMILDLSNHAIFLVSAIHEESKNFDPTMVSFVHAYVEGLSHGMAGALAWFLETARYQHANRQYELH</sequence>
<dbReference type="SFLD" id="SFLDS00005">
    <property type="entry name" value="Isoprenoid_Synthase_Type_I"/>
    <property type="match status" value="1"/>
</dbReference>
<evidence type="ECO:0000256" key="1">
    <source>
        <dbReference type="ARBA" id="ARBA00006333"/>
    </source>
</evidence>
<dbReference type="GO" id="GO:0010333">
    <property type="term" value="F:terpene synthase activity"/>
    <property type="evidence" value="ECO:0007669"/>
    <property type="project" value="InterPro"/>
</dbReference>
<keyword evidence="2" id="KW-0456">Lyase</keyword>
<dbReference type="AlphaFoldDB" id="A0A7M3UPY7"/>
<dbReference type="Pfam" id="PF19086">
    <property type="entry name" value="Terpene_syn_C_2"/>
    <property type="match status" value="1"/>
</dbReference>
<protein>
    <recommendedName>
        <fullName evidence="2">Terpene synthase</fullName>
        <ecNumber evidence="2">4.2.3.-</ecNumber>
    </recommendedName>
</protein>
<dbReference type="PANTHER" id="PTHR35201">
    <property type="entry name" value="TERPENE SYNTHASE"/>
    <property type="match status" value="1"/>
</dbReference>
<dbReference type="EC" id="4.2.3.-" evidence="2"/>
<dbReference type="EMBL" id="MN868310">
    <property type="protein sequence ID" value="QOJ43465.1"/>
    <property type="molecule type" value="mRNA"/>
</dbReference>
<organism evidence="4">
    <name type="scientific">Aglaomorpha bonii</name>
    <dbReference type="NCBI Taxonomy" id="272673"/>
    <lineage>
        <taxon>Eukaryota</taxon>
        <taxon>Viridiplantae</taxon>
        <taxon>Streptophyta</taxon>
        <taxon>Embryophyta</taxon>
        <taxon>Tracheophyta</taxon>
        <taxon>Polypodiopsida</taxon>
        <taxon>Polypodiidae</taxon>
        <taxon>Polypodiales</taxon>
        <taxon>Polypodiineae</taxon>
        <taxon>Polypodiaceae</taxon>
        <taxon>Drynarioideae</taxon>
        <taxon>Aglaomorpha</taxon>
    </lineage>
</organism>
<evidence type="ECO:0000256" key="3">
    <source>
        <dbReference type="SAM" id="MobiDB-lite"/>
    </source>
</evidence>
<keyword evidence="2" id="KW-0460">Magnesium</keyword>
<feature type="region of interest" description="Disordered" evidence="3">
    <location>
        <begin position="24"/>
        <end position="48"/>
    </location>
</feature>
<comment type="similarity">
    <text evidence="1 2">Belongs to the terpene synthase family.</text>
</comment>
<comment type="cofactor">
    <cofactor evidence="2">
        <name>Mg(2+)</name>
        <dbReference type="ChEBI" id="CHEBI:18420"/>
    </cofactor>
</comment>